<dbReference type="Proteomes" id="UP000807504">
    <property type="component" value="Unassembled WGS sequence"/>
</dbReference>
<name>A0A8T0FQQ1_ARGBR</name>
<evidence type="ECO:0000313" key="3">
    <source>
        <dbReference type="Proteomes" id="UP000807504"/>
    </source>
</evidence>
<gene>
    <name evidence="2" type="ORF">HNY73_004979</name>
</gene>
<dbReference type="EMBL" id="JABXBU010000003">
    <property type="protein sequence ID" value="KAF8793507.1"/>
    <property type="molecule type" value="Genomic_DNA"/>
</dbReference>
<evidence type="ECO:0000256" key="1">
    <source>
        <dbReference type="SAM" id="MobiDB-lite"/>
    </source>
</evidence>
<protein>
    <submittedName>
        <fullName evidence="2">Uncharacterized protein</fullName>
    </submittedName>
</protein>
<keyword evidence="3" id="KW-1185">Reference proteome</keyword>
<reference evidence="2" key="1">
    <citation type="journal article" date="2020" name="bioRxiv">
        <title>Chromosome-level reference genome of the European wasp spider Argiope bruennichi: a resource for studies on range expansion and evolutionary adaptation.</title>
        <authorList>
            <person name="Sheffer M.M."/>
            <person name="Hoppe A."/>
            <person name="Krehenwinkel H."/>
            <person name="Uhl G."/>
            <person name="Kuss A.W."/>
            <person name="Jensen L."/>
            <person name="Jensen C."/>
            <person name="Gillespie R.G."/>
            <person name="Hoff K.J."/>
            <person name="Prost S."/>
        </authorList>
    </citation>
    <scope>NUCLEOTIDE SEQUENCE</scope>
</reference>
<organism evidence="2 3">
    <name type="scientific">Argiope bruennichi</name>
    <name type="common">Wasp spider</name>
    <name type="synonym">Aranea bruennichi</name>
    <dbReference type="NCBI Taxonomy" id="94029"/>
    <lineage>
        <taxon>Eukaryota</taxon>
        <taxon>Metazoa</taxon>
        <taxon>Ecdysozoa</taxon>
        <taxon>Arthropoda</taxon>
        <taxon>Chelicerata</taxon>
        <taxon>Arachnida</taxon>
        <taxon>Araneae</taxon>
        <taxon>Araneomorphae</taxon>
        <taxon>Entelegynae</taxon>
        <taxon>Araneoidea</taxon>
        <taxon>Araneidae</taxon>
        <taxon>Argiope</taxon>
    </lineage>
</organism>
<evidence type="ECO:0000313" key="2">
    <source>
        <dbReference type="EMBL" id="KAF8793507.1"/>
    </source>
</evidence>
<sequence length="104" mass="11100">MMERDSLTSVVSDPGLSGRPGVPGVVPVAGDQPRAAPYHQHHGQHPRLSVILGGRGSCVSTSHSARSLVRLKAQSPHTPAYIHRKPRHAAPISAYGAISRKEEE</sequence>
<reference evidence="2" key="2">
    <citation type="submission" date="2020-06" db="EMBL/GenBank/DDBJ databases">
        <authorList>
            <person name="Sheffer M."/>
        </authorList>
    </citation>
    <scope>NUCLEOTIDE SEQUENCE</scope>
</reference>
<accession>A0A8T0FQQ1</accession>
<proteinExistence type="predicted"/>
<dbReference type="AlphaFoldDB" id="A0A8T0FQQ1"/>
<feature type="compositionally biased region" description="Low complexity" evidence="1">
    <location>
        <begin position="14"/>
        <end position="28"/>
    </location>
</feature>
<feature type="region of interest" description="Disordered" evidence="1">
    <location>
        <begin position="1"/>
        <end position="47"/>
    </location>
</feature>
<comment type="caution">
    <text evidence="2">The sequence shown here is derived from an EMBL/GenBank/DDBJ whole genome shotgun (WGS) entry which is preliminary data.</text>
</comment>